<feature type="signal peptide" evidence="3">
    <location>
        <begin position="1"/>
        <end position="18"/>
    </location>
</feature>
<feature type="domain" description="CBM21" evidence="4">
    <location>
        <begin position="288"/>
        <end position="397"/>
    </location>
</feature>
<dbReference type="GO" id="GO:0008157">
    <property type="term" value="F:protein phosphatase 1 binding"/>
    <property type="evidence" value="ECO:0007669"/>
    <property type="project" value="TreeGrafter"/>
</dbReference>
<dbReference type="GO" id="GO:0000164">
    <property type="term" value="C:protein phosphatase type 1 complex"/>
    <property type="evidence" value="ECO:0007669"/>
    <property type="project" value="TreeGrafter"/>
</dbReference>
<dbReference type="PANTHER" id="PTHR12307">
    <property type="entry name" value="PROTEIN PHOSPHATASE 1 REGULATORY SUBUNIT"/>
    <property type="match status" value="1"/>
</dbReference>
<feature type="compositionally biased region" description="Basic and acidic residues" evidence="1">
    <location>
        <begin position="155"/>
        <end position="166"/>
    </location>
</feature>
<dbReference type="AlphaFoldDB" id="A0AAV6SV14"/>
<dbReference type="Proteomes" id="UP000693946">
    <property type="component" value="Linkage Group LG11"/>
</dbReference>
<protein>
    <submittedName>
        <fullName evidence="5">Phosphatase 1 regulatory subunit 3F isoform X1</fullName>
    </submittedName>
</protein>
<feature type="compositionally biased region" description="Pro residues" evidence="1">
    <location>
        <begin position="554"/>
        <end position="566"/>
    </location>
</feature>
<gene>
    <name evidence="5" type="ORF">JOB18_028927</name>
</gene>
<evidence type="ECO:0000256" key="3">
    <source>
        <dbReference type="SAM" id="SignalP"/>
    </source>
</evidence>
<evidence type="ECO:0000256" key="1">
    <source>
        <dbReference type="SAM" id="MobiDB-lite"/>
    </source>
</evidence>
<keyword evidence="6" id="KW-1185">Reference proteome</keyword>
<dbReference type="GO" id="GO:2001069">
    <property type="term" value="F:glycogen binding"/>
    <property type="evidence" value="ECO:0007669"/>
    <property type="project" value="TreeGrafter"/>
</dbReference>
<keyword evidence="2" id="KW-0472">Membrane</keyword>
<dbReference type="InterPro" id="IPR050782">
    <property type="entry name" value="PP1_regulatory_subunit_3"/>
</dbReference>
<feature type="compositionally biased region" description="Basic and acidic residues" evidence="1">
    <location>
        <begin position="569"/>
        <end position="580"/>
    </location>
</feature>
<name>A0AAV6SV14_SOLSE</name>
<keyword evidence="2" id="KW-0812">Transmembrane</keyword>
<organism evidence="5 6">
    <name type="scientific">Solea senegalensis</name>
    <name type="common">Senegalese sole</name>
    <dbReference type="NCBI Taxonomy" id="28829"/>
    <lineage>
        <taxon>Eukaryota</taxon>
        <taxon>Metazoa</taxon>
        <taxon>Chordata</taxon>
        <taxon>Craniata</taxon>
        <taxon>Vertebrata</taxon>
        <taxon>Euteleostomi</taxon>
        <taxon>Actinopterygii</taxon>
        <taxon>Neopterygii</taxon>
        <taxon>Teleostei</taxon>
        <taxon>Neoteleostei</taxon>
        <taxon>Acanthomorphata</taxon>
        <taxon>Carangaria</taxon>
        <taxon>Pleuronectiformes</taxon>
        <taxon>Pleuronectoidei</taxon>
        <taxon>Soleidae</taxon>
        <taxon>Solea</taxon>
    </lineage>
</organism>
<evidence type="ECO:0000259" key="4">
    <source>
        <dbReference type="PROSITE" id="PS51159"/>
    </source>
</evidence>
<sequence length="780" mass="85221">MPCRLFCISAQILQCALSVVHLKVQDQLLCLNNNDNILLMSSARQHQTSRSGVGVSEGKHTRRIIPTQELHLGCNVSFWNTSTTIALDPGRSNLKLAATPSATALKGRSLKSCKAEGYSVTRLAAAAKTSFPRVTFRVTCWQSQEGLLTTIKSGKSREEAQRRSCTGDEDDDNNDDEDDDDEDDPESIRLIPRCSPVPRKRGSSIYDETAEYMRIHLALGAGKRVSFADTTGGDLVDVKEFVAFDSDEEEDSARWKEEEEKYRTQQREPTYHVQPEFSAPAGTDLLQAVRTNKVEVEQMSPVENEPLAFSGIIRVQNVSFHKAVYIRSTMDSWATYFDHPAEYVPGSHDGDTDQFSFKLSFAPPHVTHGSHIEFVVRYETSEGDFWANNSSKNYVVTLLLSYEEDTPQTDVRMEHVRSILRPPKAFSINDDLDLEDELENQEEAVTSRTQLLRPLPVCPAIIQPEIDIEIAVNPFDPSVPPNRELPSAEDTLLSTHAVSPAEQSPYMSSETTHQADSSFVLCASESVEPNKAQPLPRVHCELGNQTQPMNISPSAPPPPPPPPSPQQEPRSDSSRLHGEEVPPSEASRLHLPTTETNVCPTGEDRSTESRPPLELAAPSVAQCTEGEFELGLNELVEGLSEASTRSAAHCAESAPAVLSPVADSQASLGAEGEAPSSPVLTESASASAGASETSLNLVLQSDSDCRGREEEDVPKISPDTLLENPSNTPSEAPELQSEHGGDATLMPSIIFLSGVVSLSIVMQEPSALFFIGLLLVLHHL</sequence>
<reference evidence="5 6" key="1">
    <citation type="journal article" date="2021" name="Sci. Rep.">
        <title>Chromosome anchoring in Senegalese sole (Solea senegalensis) reveals sex-associated markers and genome rearrangements in flatfish.</title>
        <authorList>
            <person name="Guerrero-Cozar I."/>
            <person name="Gomez-Garrido J."/>
            <person name="Berbel C."/>
            <person name="Martinez-Blanch J.F."/>
            <person name="Alioto T."/>
            <person name="Claros M.G."/>
            <person name="Gagnaire P.A."/>
            <person name="Manchado M."/>
        </authorList>
    </citation>
    <scope>NUCLEOTIDE SEQUENCE [LARGE SCALE GENOMIC DNA]</scope>
    <source>
        <strain evidence="5">Sse05_10M</strain>
    </source>
</reference>
<dbReference type="EMBL" id="JAGKHQ010000003">
    <property type="protein sequence ID" value="KAG7520426.1"/>
    <property type="molecule type" value="Genomic_DNA"/>
</dbReference>
<dbReference type="CDD" id="cd22255">
    <property type="entry name" value="PBD_PPP1R3A"/>
    <property type="match status" value="1"/>
</dbReference>
<dbReference type="PROSITE" id="PS51159">
    <property type="entry name" value="CBM21"/>
    <property type="match status" value="1"/>
</dbReference>
<dbReference type="InterPro" id="IPR005036">
    <property type="entry name" value="CBM21_dom"/>
</dbReference>
<evidence type="ECO:0000313" key="5">
    <source>
        <dbReference type="EMBL" id="KAG7520426.1"/>
    </source>
</evidence>
<comment type="caution">
    <text evidence="5">The sequence shown here is derived from an EMBL/GenBank/DDBJ whole genome shotgun (WGS) entry which is preliminary data.</text>
</comment>
<keyword evidence="2" id="KW-1133">Transmembrane helix</keyword>
<feature type="region of interest" description="Disordered" evidence="1">
    <location>
        <begin position="662"/>
        <end position="740"/>
    </location>
</feature>
<feature type="chain" id="PRO_5043764692" evidence="3">
    <location>
        <begin position="19"/>
        <end position="780"/>
    </location>
</feature>
<feature type="compositionally biased region" description="Polar residues" evidence="1">
    <location>
        <begin position="692"/>
        <end position="702"/>
    </location>
</feature>
<proteinExistence type="predicted"/>
<keyword evidence="3" id="KW-0732">Signal</keyword>
<feature type="region of interest" description="Disordered" evidence="1">
    <location>
        <begin position="543"/>
        <end position="613"/>
    </location>
</feature>
<evidence type="ECO:0000256" key="2">
    <source>
        <dbReference type="SAM" id="Phobius"/>
    </source>
</evidence>
<dbReference type="PANTHER" id="PTHR12307:SF40">
    <property type="entry name" value="PROTEIN PHOSPHATASE 1 REGULATORY SUBUNIT 3F"/>
    <property type="match status" value="1"/>
</dbReference>
<dbReference type="GO" id="GO:0005979">
    <property type="term" value="P:regulation of glycogen biosynthetic process"/>
    <property type="evidence" value="ECO:0007669"/>
    <property type="project" value="TreeGrafter"/>
</dbReference>
<accession>A0AAV6SV14</accession>
<feature type="transmembrane region" description="Helical" evidence="2">
    <location>
        <begin position="749"/>
        <end position="777"/>
    </location>
</feature>
<dbReference type="Pfam" id="PF03370">
    <property type="entry name" value="CBM_21"/>
    <property type="match status" value="1"/>
</dbReference>
<feature type="region of interest" description="Disordered" evidence="1">
    <location>
        <begin position="152"/>
        <end position="202"/>
    </location>
</feature>
<evidence type="ECO:0000313" key="6">
    <source>
        <dbReference type="Proteomes" id="UP000693946"/>
    </source>
</evidence>
<feature type="compositionally biased region" description="Acidic residues" evidence="1">
    <location>
        <begin position="167"/>
        <end position="185"/>
    </location>
</feature>